<keyword evidence="4" id="KW-1133">Transmembrane helix</keyword>
<gene>
    <name evidence="6" type="ORF">MUK42_13892</name>
</gene>
<keyword evidence="1" id="KW-0732">Signal</keyword>
<dbReference type="InterPro" id="IPR035513">
    <property type="entry name" value="Invertase/methylesterase_inhib"/>
</dbReference>
<dbReference type="SUPFAM" id="SSF101148">
    <property type="entry name" value="Plant invertase/pectin methylesterase inhibitor"/>
    <property type="match status" value="1"/>
</dbReference>
<dbReference type="CDD" id="cd15800">
    <property type="entry name" value="PMEI-like_2"/>
    <property type="match status" value="1"/>
</dbReference>
<sequence>SYKVEAKRFVRRLFIQSAPPFVVVASVVISQPATMMATHLFVLFSLSSSLVPLASATSSPDDGDIASICSHTDYVSLCINAALTYGHAYAVIDAVSLLDMHIHMASDHTHTVKDLASHLAAKPSTSHSVKQALGICIKLYGDALDDLVKGRHAIKARDEGTANSMLSGVISYYSTCDDAFTEIPASNPLSKQDGTLMHIVSNALALAHLILSKGA</sequence>
<feature type="transmembrane region" description="Helical" evidence="4">
    <location>
        <begin position="21"/>
        <end position="46"/>
    </location>
</feature>
<evidence type="ECO:0000256" key="2">
    <source>
        <dbReference type="ARBA" id="ARBA00023157"/>
    </source>
</evidence>
<feature type="non-terminal residue" evidence="6">
    <location>
        <position position="1"/>
    </location>
</feature>
<protein>
    <submittedName>
        <fullName evidence="6">Plant invertase/pectin methylesterase inhibitor</fullName>
    </submittedName>
</protein>
<dbReference type="FunFam" id="1.20.140.40:FF:000003">
    <property type="entry name" value="Invertase/pectin methylesterase inhibitor family protein"/>
    <property type="match status" value="1"/>
</dbReference>
<dbReference type="AlphaFoldDB" id="A0A9E7I7A2"/>
<keyword evidence="2" id="KW-1015">Disulfide bond</keyword>
<dbReference type="EMBL" id="CP097511">
    <property type="protein sequence ID" value="URE43952.1"/>
    <property type="molecule type" value="Genomic_DNA"/>
</dbReference>
<evidence type="ECO:0000259" key="5">
    <source>
        <dbReference type="SMART" id="SM00856"/>
    </source>
</evidence>
<proteinExistence type="inferred from homology"/>
<keyword evidence="4" id="KW-0472">Membrane</keyword>
<evidence type="ECO:0000313" key="6">
    <source>
        <dbReference type="EMBL" id="URE43952.1"/>
    </source>
</evidence>
<dbReference type="Gene3D" id="1.20.140.40">
    <property type="entry name" value="Invertase/pectin methylesterase inhibitor family protein"/>
    <property type="match status" value="1"/>
</dbReference>
<reference evidence="6" key="1">
    <citation type="submission" date="2022-05" db="EMBL/GenBank/DDBJ databases">
        <title>The Musa troglodytarum L. genome provides insights into the mechanism of non-climacteric behaviour and enrichment of carotenoids.</title>
        <authorList>
            <person name="Wang J."/>
        </authorList>
    </citation>
    <scope>NUCLEOTIDE SEQUENCE</scope>
    <source>
        <tissue evidence="6">Leaf</tissue>
    </source>
</reference>
<evidence type="ECO:0000256" key="1">
    <source>
        <dbReference type="ARBA" id="ARBA00022729"/>
    </source>
</evidence>
<dbReference type="GO" id="GO:0004857">
    <property type="term" value="F:enzyme inhibitor activity"/>
    <property type="evidence" value="ECO:0007669"/>
    <property type="project" value="InterPro"/>
</dbReference>
<dbReference type="Pfam" id="PF04043">
    <property type="entry name" value="PMEI"/>
    <property type="match status" value="1"/>
</dbReference>
<comment type="similarity">
    <text evidence="3">Belongs to the PMEI family.</text>
</comment>
<dbReference type="InterPro" id="IPR006501">
    <property type="entry name" value="Pectinesterase_inhib_dom"/>
</dbReference>
<name>A0A9E7I7A2_9LILI</name>
<evidence type="ECO:0000256" key="4">
    <source>
        <dbReference type="SAM" id="Phobius"/>
    </source>
</evidence>
<dbReference type="NCBIfam" id="TIGR01614">
    <property type="entry name" value="PME_inhib"/>
    <property type="match status" value="1"/>
</dbReference>
<keyword evidence="4" id="KW-0812">Transmembrane</keyword>
<organism evidence="6 7">
    <name type="scientific">Musa troglodytarum</name>
    <name type="common">fe'i banana</name>
    <dbReference type="NCBI Taxonomy" id="320322"/>
    <lineage>
        <taxon>Eukaryota</taxon>
        <taxon>Viridiplantae</taxon>
        <taxon>Streptophyta</taxon>
        <taxon>Embryophyta</taxon>
        <taxon>Tracheophyta</taxon>
        <taxon>Spermatophyta</taxon>
        <taxon>Magnoliopsida</taxon>
        <taxon>Liliopsida</taxon>
        <taxon>Zingiberales</taxon>
        <taxon>Musaceae</taxon>
        <taxon>Musa</taxon>
    </lineage>
</organism>
<dbReference type="PANTHER" id="PTHR35357:SF19">
    <property type="entry name" value="OS05G0283200 PROTEIN"/>
    <property type="match status" value="1"/>
</dbReference>
<keyword evidence="7" id="KW-1185">Reference proteome</keyword>
<dbReference type="OrthoDB" id="770764at2759"/>
<dbReference type="PANTHER" id="PTHR35357">
    <property type="entry name" value="OS02G0537100 PROTEIN"/>
    <property type="match status" value="1"/>
</dbReference>
<evidence type="ECO:0000256" key="3">
    <source>
        <dbReference type="ARBA" id="ARBA00038471"/>
    </source>
</evidence>
<dbReference type="SMART" id="SM00856">
    <property type="entry name" value="PMEI"/>
    <property type="match status" value="1"/>
</dbReference>
<feature type="domain" description="Pectinesterase inhibitor" evidence="5">
    <location>
        <begin position="60"/>
        <end position="206"/>
    </location>
</feature>
<evidence type="ECO:0000313" key="7">
    <source>
        <dbReference type="Proteomes" id="UP001055439"/>
    </source>
</evidence>
<accession>A0A9E7I7A2</accession>
<dbReference type="Proteomes" id="UP001055439">
    <property type="component" value="Chromosome 9"/>
</dbReference>